<dbReference type="AlphaFoldDB" id="A0A6G4X1J1"/>
<feature type="non-terminal residue" evidence="1">
    <location>
        <position position="1"/>
    </location>
</feature>
<dbReference type="GO" id="GO:0016740">
    <property type="term" value="F:transferase activity"/>
    <property type="evidence" value="ECO:0007669"/>
    <property type="project" value="UniProtKB-KW"/>
</dbReference>
<organism evidence="1 2">
    <name type="scientific">Streptomyces boncukensis</name>
    <dbReference type="NCBI Taxonomy" id="2711219"/>
    <lineage>
        <taxon>Bacteria</taxon>
        <taxon>Bacillati</taxon>
        <taxon>Actinomycetota</taxon>
        <taxon>Actinomycetes</taxon>
        <taxon>Kitasatosporales</taxon>
        <taxon>Streptomycetaceae</taxon>
        <taxon>Streptomyces</taxon>
    </lineage>
</organism>
<dbReference type="EMBL" id="JAAKZZ010000265">
    <property type="protein sequence ID" value="NGO71123.1"/>
    <property type="molecule type" value="Genomic_DNA"/>
</dbReference>
<keyword evidence="2" id="KW-1185">Reference proteome</keyword>
<dbReference type="Proteomes" id="UP000477722">
    <property type="component" value="Unassembled WGS sequence"/>
</dbReference>
<gene>
    <name evidence="1" type="ORF">G5C65_22735</name>
</gene>
<proteinExistence type="predicted"/>
<comment type="caution">
    <text evidence="1">The sequence shown here is derived from an EMBL/GenBank/DDBJ whole genome shotgun (WGS) entry which is preliminary data.</text>
</comment>
<name>A0A6G4X1J1_9ACTN</name>
<evidence type="ECO:0000313" key="1">
    <source>
        <dbReference type="EMBL" id="NGO71123.1"/>
    </source>
</evidence>
<sequence length="51" mass="5503">CAVLRAARETASCAWVAQHVPGNPAALREFARRVASLRRGADGSGVRWHAF</sequence>
<reference evidence="1 2" key="1">
    <citation type="submission" date="2020-02" db="EMBL/GenBank/DDBJ databases">
        <title>Whole-genome analyses of novel actinobacteria.</title>
        <authorList>
            <person name="Sahin N."/>
            <person name="Tatar D."/>
        </authorList>
    </citation>
    <scope>NUCLEOTIDE SEQUENCE [LARGE SCALE GENOMIC DNA]</scope>
    <source>
        <strain evidence="1 2">SB3404</strain>
    </source>
</reference>
<evidence type="ECO:0000313" key="2">
    <source>
        <dbReference type="Proteomes" id="UP000477722"/>
    </source>
</evidence>
<accession>A0A6G4X1J1</accession>
<protein>
    <submittedName>
        <fullName evidence="1">Aminoglycoside phosphotransferase family protein</fullName>
    </submittedName>
</protein>
<keyword evidence="1" id="KW-0808">Transferase</keyword>